<evidence type="ECO:0000256" key="3">
    <source>
        <dbReference type="ARBA" id="ARBA00022801"/>
    </source>
</evidence>
<dbReference type="GO" id="GO:0005829">
    <property type="term" value="C:cytosol"/>
    <property type="evidence" value="ECO:0007669"/>
    <property type="project" value="TreeGrafter"/>
</dbReference>
<dbReference type="PANTHER" id="PTHR47963:SF8">
    <property type="entry name" value="ATP-DEPENDENT RNA HELICASE DEAD"/>
    <property type="match status" value="1"/>
</dbReference>
<dbReference type="InterPro" id="IPR027417">
    <property type="entry name" value="P-loop_NTPase"/>
</dbReference>
<protein>
    <recommendedName>
        <fullName evidence="1">RNA helicase</fullName>
        <ecNumber evidence="1">3.6.4.13</ecNumber>
    </recommendedName>
</protein>
<dbReference type="GO" id="GO:0033592">
    <property type="term" value="F:RNA strand annealing activity"/>
    <property type="evidence" value="ECO:0007669"/>
    <property type="project" value="TreeGrafter"/>
</dbReference>
<proteinExistence type="predicted"/>
<evidence type="ECO:0000313" key="8">
    <source>
        <dbReference type="Proteomes" id="UP000018842"/>
    </source>
</evidence>
<dbReference type="Gene3D" id="3.40.50.300">
    <property type="entry name" value="P-loop containing nucleotide triphosphate hydrolases"/>
    <property type="match status" value="1"/>
</dbReference>
<evidence type="ECO:0000256" key="5">
    <source>
        <dbReference type="ARBA" id="ARBA00022840"/>
    </source>
</evidence>
<gene>
    <name evidence="7" type="ORF">JCM6294_3503</name>
</gene>
<dbReference type="EMBL" id="BAIR01000046">
    <property type="protein sequence ID" value="GAE20325.1"/>
    <property type="molecule type" value="Genomic_DNA"/>
</dbReference>
<accession>W4PKT0</accession>
<dbReference type="EC" id="3.6.4.13" evidence="1"/>
<keyword evidence="5" id="KW-0067">ATP-binding</keyword>
<keyword evidence="3" id="KW-0378">Hydrolase</keyword>
<dbReference type="GO" id="GO:0003724">
    <property type="term" value="F:RNA helicase activity"/>
    <property type="evidence" value="ECO:0007669"/>
    <property type="project" value="UniProtKB-EC"/>
</dbReference>
<dbReference type="SMART" id="SM00490">
    <property type="entry name" value="HELICc"/>
    <property type="match status" value="1"/>
</dbReference>
<dbReference type="PROSITE" id="PS51194">
    <property type="entry name" value="HELICASE_CTER"/>
    <property type="match status" value="1"/>
</dbReference>
<keyword evidence="2" id="KW-0547">Nucleotide-binding</keyword>
<dbReference type="InterPro" id="IPR001650">
    <property type="entry name" value="Helicase_C-like"/>
</dbReference>
<dbReference type="SUPFAM" id="SSF52540">
    <property type="entry name" value="P-loop containing nucleoside triphosphate hydrolases"/>
    <property type="match status" value="1"/>
</dbReference>
<dbReference type="GO" id="GO:0005840">
    <property type="term" value="C:ribosome"/>
    <property type="evidence" value="ECO:0007669"/>
    <property type="project" value="TreeGrafter"/>
</dbReference>
<dbReference type="GO" id="GO:0009409">
    <property type="term" value="P:response to cold"/>
    <property type="evidence" value="ECO:0007669"/>
    <property type="project" value="TreeGrafter"/>
</dbReference>
<dbReference type="Pfam" id="PF00271">
    <property type="entry name" value="Helicase_C"/>
    <property type="match status" value="1"/>
</dbReference>
<dbReference type="GO" id="GO:0005524">
    <property type="term" value="F:ATP binding"/>
    <property type="evidence" value="ECO:0007669"/>
    <property type="project" value="UniProtKB-KW"/>
</dbReference>
<dbReference type="PANTHER" id="PTHR47963">
    <property type="entry name" value="DEAD-BOX ATP-DEPENDENT RNA HELICASE 47, MITOCHONDRIAL"/>
    <property type="match status" value="1"/>
</dbReference>
<dbReference type="eggNOG" id="COG0513">
    <property type="taxonomic scope" value="Bacteria"/>
</dbReference>
<comment type="caution">
    <text evidence="7">The sequence shown here is derived from an EMBL/GenBank/DDBJ whole genome shotgun (WGS) entry which is preliminary data.</text>
</comment>
<dbReference type="Proteomes" id="UP000018842">
    <property type="component" value="Unassembled WGS sequence"/>
</dbReference>
<name>W4PKT0_9BACE</name>
<dbReference type="GO" id="GO:0016787">
    <property type="term" value="F:hydrolase activity"/>
    <property type="evidence" value="ECO:0007669"/>
    <property type="project" value="UniProtKB-KW"/>
</dbReference>
<evidence type="ECO:0000259" key="6">
    <source>
        <dbReference type="PROSITE" id="PS51194"/>
    </source>
</evidence>
<dbReference type="CDD" id="cd18787">
    <property type="entry name" value="SF2_C_DEAD"/>
    <property type="match status" value="1"/>
</dbReference>
<organism evidence="7 8">
    <name type="scientific">Bacteroides pyogenes DSM 20611 = JCM 6294</name>
    <dbReference type="NCBI Taxonomy" id="1121100"/>
    <lineage>
        <taxon>Bacteria</taxon>
        <taxon>Pseudomonadati</taxon>
        <taxon>Bacteroidota</taxon>
        <taxon>Bacteroidia</taxon>
        <taxon>Bacteroidales</taxon>
        <taxon>Bacteroidaceae</taxon>
        <taxon>Bacteroides</taxon>
    </lineage>
</organism>
<keyword evidence="4" id="KW-0347">Helicase</keyword>
<evidence type="ECO:0000256" key="4">
    <source>
        <dbReference type="ARBA" id="ARBA00022806"/>
    </source>
</evidence>
<evidence type="ECO:0000256" key="1">
    <source>
        <dbReference type="ARBA" id="ARBA00012552"/>
    </source>
</evidence>
<sequence>MQKFRIRNLQLLVATDVAARGLDVDDLTHVINYGLPDDTESYTHRSGRTGRAGKTGTSIAIINLREKGKMRQIERIMARSSLPEKCRQPPESARSS</sequence>
<feature type="domain" description="Helicase C-terminal" evidence="6">
    <location>
        <begin position="1"/>
        <end position="94"/>
    </location>
</feature>
<reference evidence="8" key="1">
    <citation type="journal article" date="2014" name="Genome">
        <title>Draft Genome Sequences of Three Strains of Bacteroides pyogenes Isolated from a Cat and Swine.</title>
        <authorList>
            <person name="Sakamoto M."/>
            <person name="Oshima K."/>
            <person name="Suda W."/>
            <person name="Kitamura K."/>
            <person name="Iida T."/>
            <person name="Hattori M."/>
            <person name="Ohkuma M."/>
        </authorList>
    </citation>
    <scope>NUCLEOTIDE SEQUENCE [LARGE SCALE GENOMIC DNA]</scope>
    <source>
        <strain evidence="8">JCM 6294</strain>
    </source>
</reference>
<dbReference type="AlphaFoldDB" id="W4PKT0"/>
<evidence type="ECO:0000256" key="2">
    <source>
        <dbReference type="ARBA" id="ARBA00022741"/>
    </source>
</evidence>
<dbReference type="InterPro" id="IPR050547">
    <property type="entry name" value="DEAD_box_RNA_helicases"/>
</dbReference>
<evidence type="ECO:0000313" key="7">
    <source>
        <dbReference type="EMBL" id="GAE20325.1"/>
    </source>
</evidence>